<evidence type="ECO:0000256" key="2">
    <source>
        <dbReference type="ARBA" id="ARBA00022527"/>
    </source>
</evidence>
<reference evidence="13" key="1">
    <citation type="submission" date="2020-10" db="EMBL/GenBank/DDBJ databases">
        <authorList>
            <person name="Kikuchi T."/>
        </authorList>
    </citation>
    <scope>NUCLEOTIDE SEQUENCE</scope>
    <source>
        <strain evidence="13">NKZ352</strain>
    </source>
</reference>
<protein>
    <recommendedName>
        <fullName evidence="1 10">Mitogen-activated protein kinase</fullName>
        <ecNumber evidence="1 10">2.7.11.24</ecNumber>
    </recommendedName>
</protein>
<evidence type="ECO:0000256" key="11">
    <source>
        <dbReference type="SAM" id="MobiDB-lite"/>
    </source>
</evidence>
<dbReference type="PANTHER" id="PTHR24055">
    <property type="entry name" value="MITOGEN-ACTIVATED PROTEIN KINASE"/>
    <property type="match status" value="1"/>
</dbReference>
<dbReference type="Gene3D" id="3.30.200.20">
    <property type="entry name" value="Phosphorylase Kinase, domain 1"/>
    <property type="match status" value="1"/>
</dbReference>
<comment type="similarity">
    <text evidence="10">Belongs to the protein kinase superfamily. Ser/Thr protein kinase family. MAP kinase subfamily.</text>
</comment>
<feature type="domain" description="Protein kinase" evidence="12">
    <location>
        <begin position="44"/>
        <end position="338"/>
    </location>
</feature>
<dbReference type="InterPro" id="IPR011009">
    <property type="entry name" value="Kinase-like_dom_sf"/>
</dbReference>
<dbReference type="GO" id="GO:0005737">
    <property type="term" value="C:cytoplasm"/>
    <property type="evidence" value="ECO:0007669"/>
    <property type="project" value="UniProtKB-ARBA"/>
</dbReference>
<dbReference type="FunFam" id="1.10.510.10:FF:000049">
    <property type="entry name" value="Mitogen-activated protein kinase"/>
    <property type="match status" value="1"/>
</dbReference>
<evidence type="ECO:0000259" key="12">
    <source>
        <dbReference type="PROSITE" id="PS50011"/>
    </source>
</evidence>
<keyword evidence="4 9" id="KW-0547">Nucleotide-binding</keyword>
<evidence type="ECO:0000256" key="3">
    <source>
        <dbReference type="ARBA" id="ARBA00022679"/>
    </source>
</evidence>
<dbReference type="SUPFAM" id="SSF56112">
    <property type="entry name" value="Protein kinase-like (PK-like)"/>
    <property type="match status" value="1"/>
</dbReference>
<comment type="activity regulation">
    <text evidence="10">Activated by threonine and tyrosine phosphorylation.</text>
</comment>
<comment type="catalytic activity">
    <reaction evidence="8">
        <text>L-seryl-[protein] + ATP = O-phospho-L-seryl-[protein] + ADP + H(+)</text>
        <dbReference type="Rhea" id="RHEA:17989"/>
        <dbReference type="Rhea" id="RHEA-COMP:9863"/>
        <dbReference type="Rhea" id="RHEA-COMP:11604"/>
        <dbReference type="ChEBI" id="CHEBI:15378"/>
        <dbReference type="ChEBI" id="CHEBI:29999"/>
        <dbReference type="ChEBI" id="CHEBI:30616"/>
        <dbReference type="ChEBI" id="CHEBI:83421"/>
        <dbReference type="ChEBI" id="CHEBI:456216"/>
        <dbReference type="EC" id="2.7.11.24"/>
    </reaction>
</comment>
<evidence type="ECO:0000256" key="8">
    <source>
        <dbReference type="ARBA" id="ARBA00048312"/>
    </source>
</evidence>
<dbReference type="EC" id="2.7.11.24" evidence="1 10"/>
<evidence type="ECO:0000256" key="10">
    <source>
        <dbReference type="RuleBase" id="RU361165"/>
    </source>
</evidence>
<feature type="region of interest" description="Disordered" evidence="11">
    <location>
        <begin position="491"/>
        <end position="569"/>
    </location>
</feature>
<keyword evidence="6 9" id="KW-0067">ATP-binding</keyword>
<dbReference type="FunFam" id="3.30.200.20:FF:000553">
    <property type="entry name" value="Mitogen-activated protein kinase"/>
    <property type="match status" value="1"/>
</dbReference>
<keyword evidence="2 10" id="KW-0723">Serine/threonine-protein kinase</keyword>
<feature type="binding site" evidence="9">
    <location>
        <position position="74"/>
    </location>
    <ligand>
        <name>ATP</name>
        <dbReference type="ChEBI" id="CHEBI:30616"/>
    </ligand>
</feature>
<dbReference type="GO" id="GO:0004707">
    <property type="term" value="F:MAP kinase activity"/>
    <property type="evidence" value="ECO:0007669"/>
    <property type="project" value="UniProtKB-EC"/>
</dbReference>
<feature type="compositionally biased region" description="Basic residues" evidence="11">
    <location>
        <begin position="548"/>
        <end position="560"/>
    </location>
</feature>
<evidence type="ECO:0000256" key="9">
    <source>
        <dbReference type="PROSITE-ProRule" id="PRU10141"/>
    </source>
</evidence>
<comment type="cofactor">
    <cofactor evidence="10">
        <name>Mg(2+)</name>
        <dbReference type="ChEBI" id="CHEBI:18420"/>
    </cofactor>
</comment>
<dbReference type="InterPro" id="IPR008271">
    <property type="entry name" value="Ser/Thr_kinase_AS"/>
</dbReference>
<evidence type="ECO:0000313" key="13">
    <source>
        <dbReference type="EMBL" id="CAD6195575.1"/>
    </source>
</evidence>
<dbReference type="PROSITE" id="PS00108">
    <property type="entry name" value="PROTEIN_KINASE_ST"/>
    <property type="match status" value="1"/>
</dbReference>
<dbReference type="PROSITE" id="PS00107">
    <property type="entry name" value="PROTEIN_KINASE_ATP"/>
    <property type="match status" value="1"/>
</dbReference>
<dbReference type="Gene3D" id="1.10.510.10">
    <property type="entry name" value="Transferase(Phosphotransferase) domain 1"/>
    <property type="match status" value="1"/>
</dbReference>
<keyword evidence="14" id="KW-1185">Reference proteome</keyword>
<comment type="catalytic activity">
    <reaction evidence="7 10">
        <text>L-threonyl-[protein] + ATP = O-phospho-L-threonyl-[protein] + ADP + H(+)</text>
        <dbReference type="Rhea" id="RHEA:46608"/>
        <dbReference type="Rhea" id="RHEA-COMP:11060"/>
        <dbReference type="Rhea" id="RHEA-COMP:11605"/>
        <dbReference type="ChEBI" id="CHEBI:15378"/>
        <dbReference type="ChEBI" id="CHEBI:30013"/>
        <dbReference type="ChEBI" id="CHEBI:30616"/>
        <dbReference type="ChEBI" id="CHEBI:61977"/>
        <dbReference type="ChEBI" id="CHEBI:456216"/>
        <dbReference type="EC" id="2.7.11.24"/>
    </reaction>
</comment>
<gene>
    <name evidence="13" type="ORF">CAUJ_LOCUS11494</name>
</gene>
<dbReference type="GO" id="GO:0005524">
    <property type="term" value="F:ATP binding"/>
    <property type="evidence" value="ECO:0007669"/>
    <property type="project" value="UniProtKB-UniRule"/>
</dbReference>
<dbReference type="AlphaFoldDB" id="A0A8S1HJU7"/>
<feature type="compositionally biased region" description="Basic and acidic residues" evidence="11">
    <location>
        <begin position="510"/>
        <end position="547"/>
    </location>
</feature>
<dbReference type="Proteomes" id="UP000835052">
    <property type="component" value="Unassembled WGS sequence"/>
</dbReference>
<sequence>MSKGSRLYRAPEYYGQKVPIRPSEQMAEVPGKLDARFWLEGTPYISEENVGTGAYGVVCKAVDMRSQTKVAIKKIPRAFTANTLAKRSLREVRILRELLHENIIAVRDMFTAEGTEGKDIYLVMDLMETDLHQILHSRQSLIEDHFQYFLYQLLRGLKYLHSAGIIHRDLKPSNLLVNGDCLLRIGDFGMARSSASDVSSAEDARIGGHLTQYVSTRWYRAPEILFSFGQYDTKVDLWSVGCIFGEMLNRRQIFPGKDGSAQVKMIVYFLGTPERQVMAMSSRLVRDWIEECGHKEPLPFAAIFPKASQEAVSIISQMLQISPWSRGSAEQVLAHPYLAKYHNEKYEPMCHPRVQIDIDAIEALGPADVVAALNQEAHIFEERRGTSYETRKVPVSLEEDGAVEEAERKFEPREDPTDHLAHENFQKIPTAMTFVTKTMKRGAILQQKLLEQFDTLDYLNKDARFPWKIANSSQNPFLVGINWPLCEASTSSAPPMLHRSPGSLKHGHRNFPERRGREPAERKRGGPKVREKRVYSETSSEDKEKFARAKLRKSRQQLRKCSKDEDRRH</sequence>
<dbReference type="PROSITE" id="PS50011">
    <property type="entry name" value="PROTEIN_KINASE_DOM"/>
    <property type="match status" value="1"/>
</dbReference>
<evidence type="ECO:0000313" key="14">
    <source>
        <dbReference type="Proteomes" id="UP000835052"/>
    </source>
</evidence>
<organism evidence="13 14">
    <name type="scientific">Caenorhabditis auriculariae</name>
    <dbReference type="NCBI Taxonomy" id="2777116"/>
    <lineage>
        <taxon>Eukaryota</taxon>
        <taxon>Metazoa</taxon>
        <taxon>Ecdysozoa</taxon>
        <taxon>Nematoda</taxon>
        <taxon>Chromadorea</taxon>
        <taxon>Rhabditida</taxon>
        <taxon>Rhabditina</taxon>
        <taxon>Rhabditomorpha</taxon>
        <taxon>Rhabditoidea</taxon>
        <taxon>Rhabditidae</taxon>
        <taxon>Peloderinae</taxon>
        <taxon>Caenorhabditis</taxon>
    </lineage>
</organism>
<evidence type="ECO:0000256" key="4">
    <source>
        <dbReference type="ARBA" id="ARBA00022741"/>
    </source>
</evidence>
<evidence type="ECO:0000256" key="5">
    <source>
        <dbReference type="ARBA" id="ARBA00022777"/>
    </source>
</evidence>
<name>A0A8S1HJU7_9PELO</name>
<accession>A0A8S1HJU7</accession>
<dbReference type="EMBL" id="CAJGYM010000057">
    <property type="protein sequence ID" value="CAD6195575.1"/>
    <property type="molecule type" value="Genomic_DNA"/>
</dbReference>
<evidence type="ECO:0000256" key="1">
    <source>
        <dbReference type="ARBA" id="ARBA00012411"/>
    </source>
</evidence>
<dbReference type="InterPro" id="IPR017441">
    <property type="entry name" value="Protein_kinase_ATP_BS"/>
</dbReference>
<dbReference type="InterPro" id="IPR050117">
    <property type="entry name" value="MAPK"/>
</dbReference>
<dbReference type="SMART" id="SM00220">
    <property type="entry name" value="S_TKc"/>
    <property type="match status" value="1"/>
</dbReference>
<proteinExistence type="inferred from homology"/>
<keyword evidence="3 10" id="KW-0808">Transferase</keyword>
<dbReference type="InterPro" id="IPR000719">
    <property type="entry name" value="Prot_kinase_dom"/>
</dbReference>
<evidence type="ECO:0000256" key="7">
    <source>
        <dbReference type="ARBA" id="ARBA00047592"/>
    </source>
</evidence>
<keyword evidence="10" id="KW-0460">Magnesium</keyword>
<dbReference type="OrthoDB" id="192887at2759"/>
<evidence type="ECO:0000256" key="6">
    <source>
        <dbReference type="ARBA" id="ARBA00022840"/>
    </source>
</evidence>
<dbReference type="InterPro" id="IPR003527">
    <property type="entry name" value="MAP_kinase_CS"/>
</dbReference>
<dbReference type="PROSITE" id="PS01351">
    <property type="entry name" value="MAPK"/>
    <property type="match status" value="1"/>
</dbReference>
<comment type="caution">
    <text evidence="13">The sequence shown here is derived from an EMBL/GenBank/DDBJ whole genome shotgun (WGS) entry which is preliminary data.</text>
</comment>
<dbReference type="Pfam" id="PF00069">
    <property type="entry name" value="Pkinase"/>
    <property type="match status" value="1"/>
</dbReference>
<keyword evidence="5 10" id="KW-0418">Kinase</keyword>